<keyword evidence="2" id="KW-0812">Transmembrane</keyword>
<evidence type="ECO:0000313" key="3">
    <source>
        <dbReference type="EMBL" id="RRT64826.1"/>
    </source>
</evidence>
<feature type="compositionally biased region" description="Basic and acidic residues" evidence="1">
    <location>
        <begin position="125"/>
        <end position="149"/>
    </location>
</feature>
<dbReference type="EMBL" id="AMZH03006038">
    <property type="protein sequence ID" value="RRT64826.1"/>
    <property type="molecule type" value="Genomic_DNA"/>
</dbReference>
<evidence type="ECO:0000313" key="4">
    <source>
        <dbReference type="Proteomes" id="UP000287651"/>
    </source>
</evidence>
<organism evidence="3 4">
    <name type="scientific">Ensete ventricosum</name>
    <name type="common">Abyssinian banana</name>
    <name type="synonym">Musa ensete</name>
    <dbReference type="NCBI Taxonomy" id="4639"/>
    <lineage>
        <taxon>Eukaryota</taxon>
        <taxon>Viridiplantae</taxon>
        <taxon>Streptophyta</taxon>
        <taxon>Embryophyta</taxon>
        <taxon>Tracheophyta</taxon>
        <taxon>Spermatophyta</taxon>
        <taxon>Magnoliopsida</taxon>
        <taxon>Liliopsida</taxon>
        <taxon>Zingiberales</taxon>
        <taxon>Musaceae</taxon>
        <taxon>Ensete</taxon>
    </lineage>
</organism>
<reference evidence="3 4" key="1">
    <citation type="journal article" date="2014" name="Agronomy (Basel)">
        <title>A Draft Genome Sequence for Ensete ventricosum, the Drought-Tolerant Tree Against Hunger.</title>
        <authorList>
            <person name="Harrison J."/>
            <person name="Moore K.A."/>
            <person name="Paszkiewicz K."/>
            <person name="Jones T."/>
            <person name="Grant M."/>
            <person name="Ambacheew D."/>
            <person name="Muzemil S."/>
            <person name="Studholme D.J."/>
        </authorList>
    </citation>
    <scope>NUCLEOTIDE SEQUENCE [LARGE SCALE GENOMIC DNA]</scope>
</reference>
<comment type="caution">
    <text evidence="3">The sequence shown here is derived from an EMBL/GenBank/DDBJ whole genome shotgun (WGS) entry which is preliminary data.</text>
</comment>
<feature type="region of interest" description="Disordered" evidence="1">
    <location>
        <begin position="122"/>
        <end position="149"/>
    </location>
</feature>
<proteinExistence type="predicted"/>
<feature type="transmembrane region" description="Helical" evidence="2">
    <location>
        <begin position="15"/>
        <end position="35"/>
    </location>
</feature>
<evidence type="ECO:0000256" key="2">
    <source>
        <dbReference type="SAM" id="Phobius"/>
    </source>
</evidence>
<dbReference type="Proteomes" id="UP000287651">
    <property type="component" value="Unassembled WGS sequence"/>
</dbReference>
<name>A0A426ZLG4_ENSVE</name>
<protein>
    <submittedName>
        <fullName evidence="3">Uncharacterized protein</fullName>
    </submittedName>
</protein>
<evidence type="ECO:0000256" key="1">
    <source>
        <dbReference type="SAM" id="MobiDB-lite"/>
    </source>
</evidence>
<gene>
    <name evidence="3" type="ORF">B296_00041528</name>
</gene>
<dbReference type="AlphaFoldDB" id="A0A426ZLG4"/>
<sequence>MGRAGEQVNNNTGGIFLLFFSFFLFSLSFSFFLFLPHRPLTVEIENDRFRRYRTIAGGPHTGQLADRYVLPGTRPYHSLSVWYIPSCTEHSDIWYTKMPSYTKHTSPLSDQYIPSASVAVPPRIEGPETRSDPIEPNRKKDLTRTALRSGRDHENGVLLDGIQRTVGFLRSRFKGRHEEKGEENTGKAGEAKATMWGRSGSFFIVI</sequence>
<keyword evidence="2" id="KW-0472">Membrane</keyword>
<keyword evidence="2" id="KW-1133">Transmembrane helix</keyword>
<accession>A0A426ZLG4</accession>